<dbReference type="Proteomes" id="UP001219568">
    <property type="component" value="Unassembled WGS sequence"/>
</dbReference>
<proteinExistence type="predicted"/>
<gene>
    <name evidence="3" type="ORF">N7460_011433</name>
</gene>
<evidence type="ECO:0000256" key="1">
    <source>
        <dbReference type="SAM" id="MobiDB-lite"/>
    </source>
</evidence>
<feature type="chain" id="PRO_5042004116" evidence="2">
    <location>
        <begin position="24"/>
        <end position="167"/>
    </location>
</feature>
<feature type="compositionally biased region" description="Polar residues" evidence="1">
    <location>
        <begin position="130"/>
        <end position="141"/>
    </location>
</feature>
<dbReference type="InterPro" id="IPR036770">
    <property type="entry name" value="Ankyrin_rpt-contain_sf"/>
</dbReference>
<feature type="region of interest" description="Disordered" evidence="1">
    <location>
        <begin position="130"/>
        <end position="151"/>
    </location>
</feature>
<evidence type="ECO:0000313" key="4">
    <source>
        <dbReference type="Proteomes" id="UP001219568"/>
    </source>
</evidence>
<protein>
    <submittedName>
        <fullName evidence="3">Uncharacterized protein</fullName>
    </submittedName>
</protein>
<comment type="caution">
    <text evidence="3">The sequence shown here is derived from an EMBL/GenBank/DDBJ whole genome shotgun (WGS) entry which is preliminary data.</text>
</comment>
<organism evidence="3 4">
    <name type="scientific">Penicillium canescens</name>
    <dbReference type="NCBI Taxonomy" id="5083"/>
    <lineage>
        <taxon>Eukaryota</taxon>
        <taxon>Fungi</taxon>
        <taxon>Dikarya</taxon>
        <taxon>Ascomycota</taxon>
        <taxon>Pezizomycotina</taxon>
        <taxon>Eurotiomycetes</taxon>
        <taxon>Eurotiomycetidae</taxon>
        <taxon>Eurotiales</taxon>
        <taxon>Aspergillaceae</taxon>
        <taxon>Penicillium</taxon>
    </lineage>
</organism>
<name>A0AAD6I0F7_PENCN</name>
<keyword evidence="4" id="KW-1185">Reference proteome</keyword>
<feature type="signal peptide" evidence="2">
    <location>
        <begin position="1"/>
        <end position="23"/>
    </location>
</feature>
<reference evidence="3" key="1">
    <citation type="journal article" date="2023" name="IMA Fungus">
        <title>Comparative genomic study of the Penicillium genus elucidates a diverse pangenome and 15 lateral gene transfer events.</title>
        <authorList>
            <person name="Petersen C."/>
            <person name="Sorensen T."/>
            <person name="Nielsen M.R."/>
            <person name="Sondergaard T.E."/>
            <person name="Sorensen J.L."/>
            <person name="Fitzpatrick D.A."/>
            <person name="Frisvad J.C."/>
            <person name="Nielsen K.L."/>
        </authorList>
    </citation>
    <scope>NUCLEOTIDE SEQUENCE</scope>
    <source>
        <strain evidence="3">IBT 15450</strain>
    </source>
</reference>
<dbReference type="Gene3D" id="1.25.40.20">
    <property type="entry name" value="Ankyrin repeat-containing domain"/>
    <property type="match status" value="1"/>
</dbReference>
<evidence type="ECO:0000313" key="3">
    <source>
        <dbReference type="EMBL" id="KAJ6026616.1"/>
    </source>
</evidence>
<dbReference type="AlphaFoldDB" id="A0AAD6I0F7"/>
<dbReference type="EMBL" id="JAQJZL010000015">
    <property type="protein sequence ID" value="KAJ6026616.1"/>
    <property type="molecule type" value="Genomic_DNA"/>
</dbReference>
<evidence type="ECO:0000256" key="2">
    <source>
        <dbReference type="SAM" id="SignalP"/>
    </source>
</evidence>
<dbReference type="SUPFAM" id="SSF48403">
    <property type="entry name" value="Ankyrin repeat"/>
    <property type="match status" value="1"/>
</dbReference>
<sequence length="167" mass="18525">MRHQGLLTPTLLLILNIIDLLLTYQKTISVNDQGPQFFTPLIFAAADGAIDIIKLLLDHPNIDFLLTFFTLFFYCVKDATTGATYYRNAVYIELLAQRSGLSSSAQNAPQSWQCPFCDHNAKAALLSGGTSSVTMRRSPTNQVPPPRSGRWDGHEHLLSVGRCEGER</sequence>
<accession>A0AAD6I0F7</accession>
<keyword evidence="2" id="KW-0732">Signal</keyword>
<reference evidence="3" key="2">
    <citation type="submission" date="2023-01" db="EMBL/GenBank/DDBJ databases">
        <authorList>
            <person name="Petersen C."/>
        </authorList>
    </citation>
    <scope>NUCLEOTIDE SEQUENCE</scope>
    <source>
        <strain evidence="3">IBT 15450</strain>
    </source>
</reference>